<dbReference type="InterPro" id="IPR008758">
    <property type="entry name" value="Peptidase_S28"/>
</dbReference>
<dbReference type="GO" id="GO:0006508">
    <property type="term" value="P:proteolysis"/>
    <property type="evidence" value="ECO:0007669"/>
    <property type="project" value="UniProtKB-KW"/>
</dbReference>
<dbReference type="GO" id="GO:0008239">
    <property type="term" value="F:dipeptidyl-peptidase activity"/>
    <property type="evidence" value="ECO:0007669"/>
    <property type="project" value="TreeGrafter"/>
</dbReference>
<dbReference type="Pfam" id="PF05577">
    <property type="entry name" value="Peptidase_S28"/>
    <property type="match status" value="1"/>
</dbReference>
<comment type="caution">
    <text evidence="6">The sequence shown here is derived from an EMBL/GenBank/DDBJ whole genome shotgun (WGS) entry which is preliminary data.</text>
</comment>
<evidence type="ECO:0008006" key="8">
    <source>
        <dbReference type="Google" id="ProtNLM"/>
    </source>
</evidence>
<dbReference type="GO" id="GO:0070008">
    <property type="term" value="F:serine-type exopeptidase activity"/>
    <property type="evidence" value="ECO:0007669"/>
    <property type="project" value="InterPro"/>
</dbReference>
<evidence type="ECO:0000256" key="3">
    <source>
        <dbReference type="ARBA" id="ARBA00022729"/>
    </source>
</evidence>
<organism evidence="6 7">
    <name type="scientific">Stephania japonica</name>
    <dbReference type="NCBI Taxonomy" id="461633"/>
    <lineage>
        <taxon>Eukaryota</taxon>
        <taxon>Viridiplantae</taxon>
        <taxon>Streptophyta</taxon>
        <taxon>Embryophyta</taxon>
        <taxon>Tracheophyta</taxon>
        <taxon>Spermatophyta</taxon>
        <taxon>Magnoliopsida</taxon>
        <taxon>Ranunculales</taxon>
        <taxon>Menispermaceae</taxon>
        <taxon>Menispermoideae</taxon>
        <taxon>Cissampelideae</taxon>
        <taxon>Stephania</taxon>
    </lineage>
</organism>
<dbReference type="EMBL" id="JBBNAE010000005">
    <property type="protein sequence ID" value="KAK9124037.1"/>
    <property type="molecule type" value="Genomic_DNA"/>
</dbReference>
<evidence type="ECO:0000256" key="5">
    <source>
        <dbReference type="ARBA" id="ARBA00023180"/>
    </source>
</evidence>
<evidence type="ECO:0000313" key="6">
    <source>
        <dbReference type="EMBL" id="KAK9124037.1"/>
    </source>
</evidence>
<dbReference type="Gene3D" id="1.20.120.980">
    <property type="entry name" value="Serine carboxypeptidase S28, SKS domain"/>
    <property type="match status" value="1"/>
</dbReference>
<evidence type="ECO:0000256" key="2">
    <source>
        <dbReference type="ARBA" id="ARBA00022670"/>
    </source>
</evidence>
<dbReference type="Gene3D" id="3.40.50.1820">
    <property type="entry name" value="alpha/beta hydrolase"/>
    <property type="match status" value="1"/>
</dbReference>
<dbReference type="InterPro" id="IPR029058">
    <property type="entry name" value="AB_hydrolase_fold"/>
</dbReference>
<dbReference type="InterPro" id="IPR042269">
    <property type="entry name" value="Ser_carbopepase_S28_SKS"/>
</dbReference>
<dbReference type="SUPFAM" id="SSF53474">
    <property type="entry name" value="alpha/beta-Hydrolases"/>
    <property type="match status" value="1"/>
</dbReference>
<comment type="similarity">
    <text evidence="1">Belongs to the peptidase S28 family.</text>
</comment>
<keyword evidence="3" id="KW-0732">Signal</keyword>
<dbReference type="AlphaFoldDB" id="A0AAP0J098"/>
<sequence length="425" mass="47537">MNSMYEHAPQFKALVVFIEHRYYGESIPFGSMEEAFRNTTTLGYFNSAQALADYAELILHIKQNLSAENSPVIVIGGSYAGILAAWFRLKYPHVALGALASSAPILNFPDILPRSGYYTIVSKDFRDVSESCHDTIRQSWSLIDEVASRPNGLLQLSKKFKACEPLDDSYSLKNYLEGMYAEAAQYDLPLNPRHSVKGICDAIDSESTQSTDLLDRVYAGVVAHKGKKKCYDINDSTQSQSQKYDGWGWQCCTEMLYPVGPEINATMFEVEPDYDYNIDDTVEYCREQFGVTPRLHWTITEYGGLNIKLVLEKFASNIIFSNGLRDPYSYGGVLENISDSVVSLTTAKGSHCLDLGDSTSRDPYWLTQQRKAEIKIIKGWIADYNKRMLELQLEAASSSVVRISFSSLVGVSVLVLSPQADVLPN</sequence>
<keyword evidence="2" id="KW-0645">Protease</keyword>
<keyword evidence="4" id="KW-0378">Hydrolase</keyword>
<dbReference type="PANTHER" id="PTHR11010:SF120">
    <property type="entry name" value="LYSOSOMAL PRO-X CARBOXYPEPTIDASE"/>
    <property type="match status" value="1"/>
</dbReference>
<evidence type="ECO:0000256" key="4">
    <source>
        <dbReference type="ARBA" id="ARBA00022801"/>
    </source>
</evidence>
<reference evidence="6 7" key="1">
    <citation type="submission" date="2024-01" db="EMBL/GenBank/DDBJ databases">
        <title>Genome assemblies of Stephania.</title>
        <authorList>
            <person name="Yang L."/>
        </authorList>
    </citation>
    <scope>NUCLEOTIDE SEQUENCE [LARGE SCALE GENOMIC DNA]</scope>
    <source>
        <strain evidence="6">QJT</strain>
        <tissue evidence="6">Leaf</tissue>
    </source>
</reference>
<name>A0AAP0J098_9MAGN</name>
<protein>
    <recommendedName>
        <fullName evidence="8">Lysosomal Pro-X carboxypeptidase</fullName>
    </recommendedName>
</protein>
<keyword evidence="7" id="KW-1185">Reference proteome</keyword>
<evidence type="ECO:0000313" key="7">
    <source>
        <dbReference type="Proteomes" id="UP001417504"/>
    </source>
</evidence>
<dbReference type="PANTHER" id="PTHR11010">
    <property type="entry name" value="PROTEASE S28 PRO-X CARBOXYPEPTIDASE-RELATED"/>
    <property type="match status" value="1"/>
</dbReference>
<accession>A0AAP0J098</accession>
<evidence type="ECO:0000256" key="1">
    <source>
        <dbReference type="ARBA" id="ARBA00011079"/>
    </source>
</evidence>
<proteinExistence type="inferred from homology"/>
<gene>
    <name evidence="6" type="ORF">Sjap_013639</name>
</gene>
<dbReference type="Proteomes" id="UP001417504">
    <property type="component" value="Unassembled WGS sequence"/>
</dbReference>
<keyword evidence="5" id="KW-0325">Glycoprotein</keyword>